<evidence type="ECO:0000259" key="3">
    <source>
        <dbReference type="PROSITE" id="PS50801"/>
    </source>
</evidence>
<dbReference type="GO" id="GO:0043856">
    <property type="term" value="F:anti-sigma factor antagonist activity"/>
    <property type="evidence" value="ECO:0007669"/>
    <property type="project" value="InterPro"/>
</dbReference>
<name>A0A4Y7RM93_9FIRM</name>
<dbReference type="InterPro" id="IPR002645">
    <property type="entry name" value="STAS_dom"/>
</dbReference>
<comment type="similarity">
    <text evidence="1 2">Belongs to the anti-sigma-factor antagonist family.</text>
</comment>
<evidence type="ECO:0000256" key="1">
    <source>
        <dbReference type="ARBA" id="ARBA00009013"/>
    </source>
</evidence>
<evidence type="ECO:0000313" key="5">
    <source>
        <dbReference type="Proteomes" id="UP000297597"/>
    </source>
</evidence>
<evidence type="ECO:0000256" key="2">
    <source>
        <dbReference type="RuleBase" id="RU003749"/>
    </source>
</evidence>
<dbReference type="OrthoDB" id="9794628at2"/>
<dbReference type="InterPro" id="IPR003658">
    <property type="entry name" value="Anti-sigma_ant"/>
</dbReference>
<dbReference type="PANTHER" id="PTHR33495">
    <property type="entry name" value="ANTI-SIGMA FACTOR ANTAGONIST TM_1081-RELATED-RELATED"/>
    <property type="match status" value="1"/>
</dbReference>
<evidence type="ECO:0000313" key="4">
    <source>
        <dbReference type="EMBL" id="TEB09936.1"/>
    </source>
</evidence>
<accession>A0A4Y7RM93</accession>
<dbReference type="InterPro" id="IPR036513">
    <property type="entry name" value="STAS_dom_sf"/>
</dbReference>
<dbReference type="SUPFAM" id="SSF52091">
    <property type="entry name" value="SpoIIaa-like"/>
    <property type="match status" value="1"/>
</dbReference>
<dbReference type="PROSITE" id="PS50801">
    <property type="entry name" value="STAS"/>
    <property type="match status" value="1"/>
</dbReference>
<dbReference type="Pfam" id="PF01740">
    <property type="entry name" value="STAS"/>
    <property type="match status" value="1"/>
</dbReference>
<protein>
    <recommendedName>
        <fullName evidence="2">Anti-sigma factor antagonist</fullName>
    </recommendedName>
</protein>
<dbReference type="EMBL" id="QFFZ01000035">
    <property type="protein sequence ID" value="TEB09936.1"/>
    <property type="molecule type" value="Genomic_DNA"/>
</dbReference>
<sequence>MEVVATREGGLLILTLEGRVDAFAAKNLQDTIEQQLAPDIAAVVFDLKDVSYISSAGLRIIMSVSKRMRRDEGSVALCRVGRFCRDVMDTAGFLPFLPVFDTLEQAVACGRQSIREREYLQNWEQLEKIDLSCGKATIIPVSSEKGEALVTGDIKDVLYSRVTKERLFSKTFSEAEYSIGLGALGDAVDDYYTVMGEMMTIGGTMVWLPTDGNDTPDFLIPKADTGRVRVRTGFNVSLNGRFNELFYFVSDDPQGASLGDIYSELFRSAAIRRPDYKGALGLAVCAQMPAVFGSGILKSPVCEFASANGRMITDSENVEQWFESDKKQRHTGVTGLICGIGISLQADLSAFDQDILNRVFYLHPANTGGKNQMLHNHGVFFSLLPFPDRAVNLEKQISQVVDQGDFIDMRHLLDASTIKRGLIGVSYLQGLRQDGK</sequence>
<dbReference type="Gene3D" id="3.30.750.24">
    <property type="entry name" value="STAS domain"/>
    <property type="match status" value="1"/>
</dbReference>
<organism evidence="4 5">
    <name type="scientific">Pelotomaculum propionicicum</name>
    <dbReference type="NCBI Taxonomy" id="258475"/>
    <lineage>
        <taxon>Bacteria</taxon>
        <taxon>Bacillati</taxon>
        <taxon>Bacillota</taxon>
        <taxon>Clostridia</taxon>
        <taxon>Eubacteriales</taxon>
        <taxon>Desulfotomaculaceae</taxon>
        <taxon>Pelotomaculum</taxon>
    </lineage>
</organism>
<reference evidence="4 5" key="1">
    <citation type="journal article" date="2018" name="Environ. Microbiol.">
        <title>Novel energy conservation strategies and behaviour of Pelotomaculum schinkii driving syntrophic propionate catabolism.</title>
        <authorList>
            <person name="Hidalgo-Ahumada C.A.P."/>
            <person name="Nobu M.K."/>
            <person name="Narihiro T."/>
            <person name="Tamaki H."/>
            <person name="Liu W.T."/>
            <person name="Kamagata Y."/>
            <person name="Stams A.J.M."/>
            <person name="Imachi H."/>
            <person name="Sousa D.Z."/>
        </authorList>
    </citation>
    <scope>NUCLEOTIDE SEQUENCE [LARGE SCALE GENOMIC DNA]</scope>
    <source>
        <strain evidence="4 5">MGP</strain>
    </source>
</reference>
<dbReference type="Proteomes" id="UP000297597">
    <property type="component" value="Unassembled WGS sequence"/>
</dbReference>
<dbReference type="NCBIfam" id="TIGR00377">
    <property type="entry name" value="ant_ant_sig"/>
    <property type="match status" value="1"/>
</dbReference>
<gene>
    <name evidence="4" type="primary">btrV_3</name>
    <name evidence="4" type="ORF">Pmgp_02739</name>
</gene>
<comment type="caution">
    <text evidence="4">The sequence shown here is derived from an EMBL/GenBank/DDBJ whole genome shotgun (WGS) entry which is preliminary data.</text>
</comment>
<dbReference type="CDD" id="cd07043">
    <property type="entry name" value="STAS_anti-anti-sigma_factors"/>
    <property type="match status" value="1"/>
</dbReference>
<proteinExistence type="inferred from homology"/>
<dbReference type="PANTHER" id="PTHR33495:SF14">
    <property type="entry name" value="ANTI-SIGMA FACTOR ANTAGONIST"/>
    <property type="match status" value="1"/>
</dbReference>
<dbReference type="RefSeq" id="WP_134214544.1">
    <property type="nucleotide sequence ID" value="NZ_QFFZ01000035.1"/>
</dbReference>
<feature type="domain" description="STAS" evidence="3">
    <location>
        <begin position="1"/>
        <end position="110"/>
    </location>
</feature>
<dbReference type="AlphaFoldDB" id="A0A4Y7RM93"/>
<keyword evidence="5" id="KW-1185">Reference proteome</keyword>